<feature type="non-terminal residue" evidence="1">
    <location>
        <position position="322"/>
    </location>
</feature>
<comment type="caution">
    <text evidence="1">The sequence shown here is derived from an EMBL/GenBank/DDBJ whole genome shotgun (WGS) entry which is preliminary data.</text>
</comment>
<proteinExistence type="predicted"/>
<dbReference type="Proteomes" id="UP001642484">
    <property type="component" value="Unassembled WGS sequence"/>
</dbReference>
<accession>A0ABP0PBT3</accession>
<organism evidence="1 2">
    <name type="scientific">Durusdinium trenchii</name>
    <dbReference type="NCBI Taxonomy" id="1381693"/>
    <lineage>
        <taxon>Eukaryota</taxon>
        <taxon>Sar</taxon>
        <taxon>Alveolata</taxon>
        <taxon>Dinophyceae</taxon>
        <taxon>Suessiales</taxon>
        <taxon>Symbiodiniaceae</taxon>
        <taxon>Durusdinium</taxon>
    </lineage>
</organism>
<evidence type="ECO:0000313" key="2">
    <source>
        <dbReference type="Proteomes" id="UP001642484"/>
    </source>
</evidence>
<protein>
    <submittedName>
        <fullName evidence="1">Uncharacterized protein</fullName>
    </submittedName>
</protein>
<reference evidence="1 2" key="1">
    <citation type="submission" date="2024-02" db="EMBL/GenBank/DDBJ databases">
        <authorList>
            <person name="Chen Y."/>
            <person name="Shah S."/>
            <person name="Dougan E. K."/>
            <person name="Thang M."/>
            <person name="Chan C."/>
        </authorList>
    </citation>
    <scope>NUCLEOTIDE SEQUENCE [LARGE SCALE GENOMIC DNA]</scope>
</reference>
<gene>
    <name evidence="1" type="ORF">CCMP2556_LOCUS36197</name>
</gene>
<name>A0ABP0PBT3_9DINO</name>
<keyword evidence="2" id="KW-1185">Reference proteome</keyword>
<sequence>MPLPFISLRLGSYSCVCVLDPQDQCGAPESMAGAEGADSTAEGTSMLAEDVRRFDDPGPAVATIAAAPPVSVTRPAAVPAVPQSTEGHLQVGGSSSSAVVLPHLNPLNGRSWPWPPSPVPHHRAGERRQRARDAFNMQELLFGDALAQRDFSDPSVEDIGQLLSDDSPALNGWGRGSFRVQLRDLQTLIRDVEGRELDNSEVAWVLRLALRKQEGPALLRPSCLRYALLARHGFQSLSFPELQLMALLKVRADKNGADANFVQGVDLRELKRLMEQLNGQLPVLDEEVDAVVHEALLLSGSDTISRGDLMRGLGAWYVNVQR</sequence>
<dbReference type="EMBL" id="CAXAMN010022895">
    <property type="protein sequence ID" value="CAK9073495.1"/>
    <property type="molecule type" value="Genomic_DNA"/>
</dbReference>
<evidence type="ECO:0000313" key="1">
    <source>
        <dbReference type="EMBL" id="CAK9073495.1"/>
    </source>
</evidence>